<dbReference type="Proteomes" id="UP000321412">
    <property type="component" value="Unassembled WGS sequence"/>
</dbReference>
<dbReference type="AlphaFoldDB" id="A0A5C6WX92"/>
<protein>
    <submittedName>
        <fullName evidence="1">DUF4276 family protein</fullName>
    </submittedName>
</protein>
<name>A0A5C6WX92_9DELT</name>
<dbReference type="InterPro" id="IPR025455">
    <property type="entry name" value="DUF4276"/>
</dbReference>
<reference evidence="1 2" key="1">
    <citation type="submission" date="2019-08" db="EMBL/GenBank/DDBJ databases">
        <title>Bradymonadales sp. TMQ4.</title>
        <authorList>
            <person name="Liang Q."/>
        </authorList>
    </citation>
    <scope>NUCLEOTIDE SEQUENCE [LARGE SCALE GENOMIC DNA]</scope>
    <source>
        <strain evidence="1 2">TMQ4</strain>
    </source>
</reference>
<keyword evidence="2" id="KW-1185">Reference proteome</keyword>
<dbReference type="OrthoDB" id="9801478at2"/>
<organism evidence="1 2">
    <name type="scientific">Lujinxingia vulgaris</name>
    <dbReference type="NCBI Taxonomy" id="2600176"/>
    <lineage>
        <taxon>Bacteria</taxon>
        <taxon>Deltaproteobacteria</taxon>
        <taxon>Bradymonadales</taxon>
        <taxon>Lujinxingiaceae</taxon>
        <taxon>Lujinxingia</taxon>
    </lineage>
</organism>
<evidence type="ECO:0000313" key="1">
    <source>
        <dbReference type="EMBL" id="TXD34037.1"/>
    </source>
</evidence>
<accession>A0A5C6WX92</accession>
<dbReference type="EMBL" id="VOSM01000016">
    <property type="protein sequence ID" value="TXD34037.1"/>
    <property type="molecule type" value="Genomic_DNA"/>
</dbReference>
<gene>
    <name evidence="1" type="ORF">FRC98_19445</name>
</gene>
<dbReference type="RefSeq" id="WP_146983157.1">
    <property type="nucleotide sequence ID" value="NZ_VOSM01000016.1"/>
</dbReference>
<proteinExistence type="predicted"/>
<comment type="caution">
    <text evidence="1">The sequence shown here is derived from an EMBL/GenBank/DDBJ whole genome shotgun (WGS) entry which is preliminary data.</text>
</comment>
<evidence type="ECO:0000313" key="2">
    <source>
        <dbReference type="Proteomes" id="UP000321412"/>
    </source>
</evidence>
<sequence length="224" mass="24260">MTRVCVICEGQTEETFVNDVLVRPFAHQGVYLSAALIGKPGHKGGRVNLQRLTRDLRAILSDPAIYCTTFFDFYGLPADFPGKQDASALPTPAARAAHLLDALTQALSTHLDAQALRRFIPYVQMHEFEGLLFSAPDALARGIDQPQLAGAFHAIRDAFATPEDINDSPQTAPSKRLAALYPPYDKVFHGSIAALDIGLATIRAECPLFDGWLSTLEALGPSEA</sequence>
<dbReference type="Pfam" id="PF14103">
    <property type="entry name" value="DUF4276"/>
    <property type="match status" value="1"/>
</dbReference>